<evidence type="ECO:0000313" key="3">
    <source>
        <dbReference type="EMBL" id="QGY01536.1"/>
    </source>
</evidence>
<keyword evidence="1" id="KW-1133">Transmembrane helix</keyword>
<gene>
    <name evidence="3" type="ORF">MMSR116_06175</name>
</gene>
<dbReference type="InterPro" id="IPR019251">
    <property type="entry name" value="DUF2231_TM"/>
</dbReference>
<feature type="transmembrane region" description="Helical" evidence="1">
    <location>
        <begin position="130"/>
        <end position="153"/>
    </location>
</feature>
<protein>
    <submittedName>
        <fullName evidence="3">DUF2231 domain-containing protein</fullName>
    </submittedName>
</protein>
<dbReference type="Pfam" id="PF09990">
    <property type="entry name" value="DUF2231"/>
    <property type="match status" value="1"/>
</dbReference>
<reference evidence="3 4" key="2">
    <citation type="journal article" date="2013" name="Genome Announc.">
        <title>Draft Genome Sequence of Methylobacterium mesophilicum Strain SR1.6/6, Isolated from Citrus sinensis.</title>
        <authorList>
            <person name="Marinho Almeida D."/>
            <person name="Dini-Andreote F."/>
            <person name="Camargo Neves A.A."/>
            <person name="Juca Ramos R.T."/>
            <person name="Andreote F.D."/>
            <person name="Carneiro A.R."/>
            <person name="Oliveira de Souza Lima A."/>
            <person name="Caracciolo Gomes de Sa P.H."/>
            <person name="Ribeiro Barbosa M.S."/>
            <person name="Araujo W.L."/>
            <person name="Silva A."/>
        </authorList>
    </citation>
    <scope>NUCLEOTIDE SEQUENCE [LARGE SCALE GENOMIC DNA]</scope>
    <source>
        <strain evidence="3 4">SR1.6/6</strain>
    </source>
</reference>
<feature type="transmembrane region" description="Helical" evidence="1">
    <location>
        <begin position="66"/>
        <end position="87"/>
    </location>
</feature>
<evidence type="ECO:0000256" key="1">
    <source>
        <dbReference type="SAM" id="Phobius"/>
    </source>
</evidence>
<feature type="transmembrane region" description="Helical" evidence="1">
    <location>
        <begin position="34"/>
        <end position="54"/>
    </location>
</feature>
<evidence type="ECO:0000313" key="4">
    <source>
        <dbReference type="Proteomes" id="UP000012488"/>
    </source>
</evidence>
<dbReference type="InterPro" id="IPR016923">
    <property type="entry name" value="UCP029509"/>
</dbReference>
<evidence type="ECO:0000259" key="2">
    <source>
        <dbReference type="Pfam" id="PF09990"/>
    </source>
</evidence>
<feature type="domain" description="DUF2231" evidence="2">
    <location>
        <begin position="28"/>
        <end position="161"/>
    </location>
</feature>
<name>A0A6B9FID8_9HYPH</name>
<dbReference type="RefSeq" id="WP_051072149.1">
    <property type="nucleotide sequence ID" value="NZ_CP043538.1"/>
</dbReference>
<dbReference type="PIRSF" id="PIRSF029509">
    <property type="entry name" value="UCP029509"/>
    <property type="match status" value="1"/>
</dbReference>
<feature type="transmembrane region" description="Helical" evidence="1">
    <location>
        <begin position="99"/>
        <end position="118"/>
    </location>
</feature>
<proteinExistence type="predicted"/>
<dbReference type="Proteomes" id="UP000012488">
    <property type="component" value="Chromosome"/>
</dbReference>
<organism evidence="3 4">
    <name type="scientific">Methylobacterium mesophilicum SR1.6/6</name>
    <dbReference type="NCBI Taxonomy" id="908290"/>
    <lineage>
        <taxon>Bacteria</taxon>
        <taxon>Pseudomonadati</taxon>
        <taxon>Pseudomonadota</taxon>
        <taxon>Alphaproteobacteria</taxon>
        <taxon>Hyphomicrobiales</taxon>
        <taxon>Methylobacteriaceae</taxon>
        <taxon>Methylobacterium</taxon>
    </lineage>
</organism>
<dbReference type="OrthoDB" id="2873672at2"/>
<dbReference type="AlphaFoldDB" id="A0A6B9FID8"/>
<dbReference type="EMBL" id="CP043538">
    <property type="protein sequence ID" value="QGY01536.1"/>
    <property type="molecule type" value="Genomic_DNA"/>
</dbReference>
<keyword evidence="1" id="KW-0472">Membrane</keyword>
<keyword evidence="1" id="KW-0812">Transmembrane</keyword>
<sequence>MRPAARSRDEDHRLAQTNPQSTARIGAHPIHAMLVPIPIACFVGTLGTDIAYWFTANMQWANFSAWLLSVGLIGAALAVLAGLIDFFGDRGIRRLRPAWIHVVGNVVAVGLSLINLFVHSRDAYTSVVPTGLILSAAVVLILLVTGWNGAALVHRHGVGVRNGERA</sequence>
<accession>A0A6B9FID8</accession>
<reference evidence="3 4" key="1">
    <citation type="journal article" date="2012" name="Genet. Mol. Biol.">
        <title>Analysis of 16S rRNA and mxaF genes revealing insights into Methylobacterium niche-specific plant association.</title>
        <authorList>
            <person name="Dourado M.N."/>
            <person name="Andreote F.D."/>
            <person name="Dini-Andreote F."/>
            <person name="Conti R."/>
            <person name="Araujo J.M."/>
            <person name="Araujo W.L."/>
        </authorList>
    </citation>
    <scope>NUCLEOTIDE SEQUENCE [LARGE SCALE GENOMIC DNA]</scope>
    <source>
        <strain evidence="3 4">SR1.6/6</strain>
    </source>
</reference>
<dbReference type="KEGG" id="mmes:MMSR116_06175"/>